<gene>
    <name evidence="7" type="ORF">Pdsh_08280</name>
    <name evidence="6" type="ORF">Pyrde_0351</name>
</gene>
<sequence length="267" mass="29497">MTSKGIPRSHPRYWSLVLREQLVEAWRHGIVVPEGLIAHGRGECFDYLIGEETQWFAREAVRAAAAALLLAQHPVVSVNGNAAALAAEGLVRLAELLDAPLEVNLFYRTEERARRIEKLLRSLGARRVLGVEDATARIPGLPHPRGKVSPEGILRADVVLVALEDGDRTEALRRMGKTVIAIDLNPLSRTARMASITIVDNIVRAVPLLVETVRELKTRPRGELEEILRNYDNDRVLAGALRFISERLERLAREGVAMDPLAANGPS</sequence>
<dbReference type="GO" id="GO:0005524">
    <property type="term" value="F:ATP binding"/>
    <property type="evidence" value="ECO:0007669"/>
    <property type="project" value="UniProtKB-KW"/>
</dbReference>
<dbReference type="OrthoDB" id="10078at2157"/>
<evidence type="ECO:0000256" key="1">
    <source>
        <dbReference type="ARBA" id="ARBA00022598"/>
    </source>
</evidence>
<dbReference type="PANTHER" id="PTHR40695">
    <property type="entry name" value="4-PHOSPHOPANTOATE--BETA-ALANINE LIGASE"/>
    <property type="match status" value="1"/>
</dbReference>
<dbReference type="NCBIfam" id="NF010324">
    <property type="entry name" value="PRK13761.1"/>
    <property type="match status" value="1"/>
</dbReference>
<keyword evidence="1 5" id="KW-0436">Ligase</keyword>
<dbReference type="Gene3D" id="3.40.50.12640">
    <property type="entry name" value="Phosphopantoate/pantothenate synthetase"/>
    <property type="match status" value="1"/>
</dbReference>
<feature type="binding site" evidence="5">
    <location>
        <begin position="201"/>
        <end position="202"/>
    </location>
    <ligand>
        <name>ATP</name>
        <dbReference type="ChEBI" id="CHEBI:30616"/>
    </ligand>
</feature>
<dbReference type="EC" id="6.3.2.36" evidence="5"/>
<evidence type="ECO:0000256" key="3">
    <source>
        <dbReference type="ARBA" id="ARBA00022840"/>
    </source>
</evidence>
<feature type="binding site" evidence="5">
    <location>
        <begin position="189"/>
        <end position="190"/>
    </location>
    <ligand>
        <name>ATP</name>
        <dbReference type="ChEBI" id="CHEBI:30616"/>
    </ligand>
</feature>
<comment type="similarity">
    <text evidence="5">Belongs to the archaeal phosphopantothenate synthetase family.</text>
</comment>
<dbReference type="EMBL" id="CP013011">
    <property type="protein sequence ID" value="ALL00401.1"/>
    <property type="molecule type" value="Genomic_DNA"/>
</dbReference>
<dbReference type="Proteomes" id="UP000058613">
    <property type="component" value="Chromosome"/>
</dbReference>
<evidence type="ECO:0000256" key="5">
    <source>
        <dbReference type="HAMAP-Rule" id="MF_02224"/>
    </source>
</evidence>
<name>A0A0N7JCU9_9CREN</name>
<keyword evidence="2 5" id="KW-0547">Nucleotide-binding</keyword>
<evidence type="ECO:0000256" key="4">
    <source>
        <dbReference type="ARBA" id="ARBA00022993"/>
    </source>
</evidence>
<dbReference type="AlphaFoldDB" id="A0A0N7JCU9"/>
<evidence type="ECO:0000313" key="8">
    <source>
        <dbReference type="Proteomes" id="UP000058613"/>
    </source>
</evidence>
<feature type="binding site" evidence="5">
    <location>
        <position position="19"/>
    </location>
    <ligand>
        <name>ATP</name>
        <dbReference type="ChEBI" id="CHEBI:30616"/>
    </ligand>
</feature>
<comment type="pathway">
    <text evidence="5">Cofactor biosynthesis; coenzyme A biosynthesis.</text>
</comment>
<evidence type="ECO:0000313" key="9">
    <source>
        <dbReference type="Proteomes" id="UP000196694"/>
    </source>
</evidence>
<dbReference type="GO" id="GO:0015937">
    <property type="term" value="P:coenzyme A biosynthetic process"/>
    <property type="evidence" value="ECO:0007669"/>
    <property type="project" value="UniProtKB-UniRule"/>
</dbReference>
<dbReference type="RefSeq" id="WP_055407677.1">
    <property type="nucleotide sequence ID" value="NZ_CP013011.1"/>
</dbReference>
<accession>A0A0N7JCU9</accession>
<dbReference type="STRING" id="1273541.Pyrde_0351"/>
<comment type="subunit">
    <text evidence="5">Homodimer.</text>
</comment>
<dbReference type="PANTHER" id="PTHR40695:SF1">
    <property type="entry name" value="4-PHOSPHOPANTOATE--BETA-ALANINE LIGASE"/>
    <property type="match status" value="1"/>
</dbReference>
<dbReference type="InterPro" id="IPR038138">
    <property type="entry name" value="PPS/PS_sf"/>
</dbReference>
<evidence type="ECO:0000313" key="7">
    <source>
        <dbReference type="EMBL" id="OWJ53880.1"/>
    </source>
</evidence>
<dbReference type="EMBL" id="NCQP01000007">
    <property type="protein sequence ID" value="OWJ53880.1"/>
    <property type="molecule type" value="Genomic_DNA"/>
</dbReference>
<dbReference type="KEGG" id="pdl:Pyrde_0351"/>
<dbReference type="NCBIfam" id="NF041123">
    <property type="entry name" value="phpantohe_syn_Arch"/>
    <property type="match status" value="1"/>
</dbReference>
<comment type="catalytic activity">
    <reaction evidence="5">
        <text>(R)-4-phosphopantoate + beta-alanine + ATP = (R)-4'-phosphopantothenate + AMP + diphosphate + H(+)</text>
        <dbReference type="Rhea" id="RHEA:27930"/>
        <dbReference type="ChEBI" id="CHEBI:10986"/>
        <dbReference type="ChEBI" id="CHEBI:15378"/>
        <dbReference type="ChEBI" id="CHEBI:30616"/>
        <dbReference type="ChEBI" id="CHEBI:33019"/>
        <dbReference type="ChEBI" id="CHEBI:57966"/>
        <dbReference type="ChEBI" id="CHEBI:61294"/>
        <dbReference type="ChEBI" id="CHEBI:456215"/>
        <dbReference type="EC" id="6.3.2.36"/>
    </reaction>
</comment>
<reference evidence="7 9" key="2">
    <citation type="submission" date="2017-05" db="EMBL/GenBank/DDBJ databases">
        <title>The draft genome of the hyperthermophilic archaeon 'Pyrodictium delaneyi strain Hulk', an iron and nitrate reducer, reveals the capacity for sulfate reduction.</title>
        <authorList>
            <person name="Demey L.M."/>
            <person name="Miller C."/>
            <person name="Manzella M."/>
            <person name="Reguera G."/>
            <person name="Kashefi K."/>
        </authorList>
    </citation>
    <scope>NUCLEOTIDE SEQUENCE [LARGE SCALE GENOMIC DNA]</scope>
    <source>
        <strain evidence="7 9">Hulk</strain>
    </source>
</reference>
<dbReference type="Pfam" id="PF02006">
    <property type="entry name" value="PPS_PS"/>
    <property type="match status" value="1"/>
</dbReference>
<dbReference type="GeneID" id="26098672"/>
<dbReference type="InterPro" id="IPR002855">
    <property type="entry name" value="PPS/PS"/>
</dbReference>
<dbReference type="PATRIC" id="fig|1273541.4.peg.386"/>
<feature type="binding site" evidence="5">
    <location>
        <begin position="183"/>
        <end position="185"/>
    </location>
    <ligand>
        <name>ATP</name>
        <dbReference type="ChEBI" id="CHEBI:30616"/>
    </ligand>
</feature>
<evidence type="ECO:0000256" key="2">
    <source>
        <dbReference type="ARBA" id="ARBA00022741"/>
    </source>
</evidence>
<dbReference type="HAMAP" id="MF_02224">
    <property type="entry name" value="PPS"/>
    <property type="match status" value="1"/>
</dbReference>
<feature type="binding site" evidence="5">
    <location>
        <position position="41"/>
    </location>
    <ligand>
        <name>ATP</name>
        <dbReference type="ChEBI" id="CHEBI:30616"/>
    </ligand>
</feature>
<reference evidence="6 8" key="1">
    <citation type="submission" date="2015-10" db="EMBL/GenBank/DDBJ databases">
        <title>Complete genome sequence of hyperthermophilic archaeon Pyrodictium delaneyi Su06.</title>
        <authorList>
            <person name="Jung J.-H."/>
            <person name="Lin J."/>
            <person name="Holden J.F."/>
            <person name="Park C.-S."/>
        </authorList>
    </citation>
    <scope>NUCLEOTIDE SEQUENCE [LARGE SCALE GENOMIC DNA]</scope>
    <source>
        <strain evidence="6 8">Su06</strain>
    </source>
</reference>
<keyword evidence="4 5" id="KW-0173">Coenzyme A biosynthesis</keyword>
<dbReference type="Proteomes" id="UP000196694">
    <property type="component" value="Unassembled WGS sequence"/>
</dbReference>
<evidence type="ECO:0000313" key="6">
    <source>
        <dbReference type="EMBL" id="ALL00401.1"/>
    </source>
</evidence>
<dbReference type="PIRSF" id="PIRSF004853">
    <property type="entry name" value="UCP004853"/>
    <property type="match status" value="1"/>
</dbReference>
<protein>
    <recommendedName>
        <fullName evidence="5">4-phosphopantoate--beta-alanine ligase</fullName>
        <ecNumber evidence="5">6.3.2.36</ecNumber>
    </recommendedName>
    <alternativeName>
        <fullName evidence="5">Phosphopantothenate synthetase</fullName>
        <shortName evidence="5">PPS</shortName>
    </alternativeName>
</protein>
<organism evidence="6 8">
    <name type="scientific">Pyrodictium delaneyi</name>
    <dbReference type="NCBI Taxonomy" id="1273541"/>
    <lineage>
        <taxon>Archaea</taxon>
        <taxon>Thermoproteota</taxon>
        <taxon>Thermoprotei</taxon>
        <taxon>Desulfurococcales</taxon>
        <taxon>Pyrodictiaceae</taxon>
        <taxon>Pyrodictium</taxon>
    </lineage>
</organism>
<keyword evidence="9" id="KW-1185">Reference proteome</keyword>
<dbReference type="UniPathway" id="UPA00241"/>
<keyword evidence="3 5" id="KW-0067">ATP-binding</keyword>
<dbReference type="GO" id="GO:0016881">
    <property type="term" value="F:acid-amino acid ligase activity"/>
    <property type="evidence" value="ECO:0007669"/>
    <property type="project" value="UniProtKB-UniRule"/>
</dbReference>
<proteinExistence type="inferred from homology"/>
<comment type="function">
    <text evidence="5">Catalyzes the condensation of (R)-4-phosphopantoate and beta-alanine to 4'-phosphopantothenate in the CoA biosynthesis pathway.</text>
</comment>